<feature type="region of interest" description="Disordered" evidence="1">
    <location>
        <begin position="1"/>
        <end position="59"/>
    </location>
</feature>
<dbReference type="RefSeq" id="XP_022403560.1">
    <property type="nucleotide sequence ID" value="XM_022541856.1"/>
</dbReference>
<accession>A0A1L9VSH9</accession>
<dbReference type="EMBL" id="KV878892">
    <property type="protein sequence ID" value="OJJ86871.1"/>
    <property type="molecule type" value="Genomic_DNA"/>
</dbReference>
<dbReference type="OrthoDB" id="191139at2759"/>
<dbReference type="AlphaFoldDB" id="A0A1L9VSH9"/>
<gene>
    <name evidence="2" type="ORF">ASPGLDRAFT_145643</name>
</gene>
<dbReference type="VEuPathDB" id="FungiDB:ASPGLDRAFT_145643"/>
<organism evidence="2 3">
    <name type="scientific">Aspergillus glaucus CBS 516.65</name>
    <dbReference type="NCBI Taxonomy" id="1160497"/>
    <lineage>
        <taxon>Eukaryota</taxon>
        <taxon>Fungi</taxon>
        <taxon>Dikarya</taxon>
        <taxon>Ascomycota</taxon>
        <taxon>Pezizomycotina</taxon>
        <taxon>Eurotiomycetes</taxon>
        <taxon>Eurotiomycetidae</taxon>
        <taxon>Eurotiales</taxon>
        <taxon>Aspergillaceae</taxon>
        <taxon>Aspergillus</taxon>
        <taxon>Aspergillus subgen. Aspergillus</taxon>
    </lineage>
</organism>
<protein>
    <submittedName>
        <fullName evidence="2">Uncharacterized protein</fullName>
    </submittedName>
</protein>
<name>A0A1L9VSH9_ASPGL</name>
<proteinExistence type="predicted"/>
<evidence type="ECO:0000313" key="3">
    <source>
        <dbReference type="Proteomes" id="UP000184300"/>
    </source>
</evidence>
<dbReference type="STRING" id="1160497.A0A1L9VSH9"/>
<evidence type="ECO:0000313" key="2">
    <source>
        <dbReference type="EMBL" id="OJJ86871.1"/>
    </source>
</evidence>
<dbReference type="GeneID" id="34458117"/>
<sequence length="652" mass="75229">MPDATNAEKQPRPMLRLRPEALNRPNQIRVSKHPRDGPWMPDASSLEGEARSAPHGDGPVGVTMEEYRASFKEKSARTLSTLKELKTAKRLNEVEIKSVVIMWPPVDMMRINGWTENEIESALEKYYVGAQLYLTPNNVASPMMIERFGADWGQNARGIYYRHHYSPSWVTLDWNLWIPSLDGIDWNHSSEASRRSRAETFLKHVLNNERWRKSEYAWEADAWTDVFGQMRNDPSLAVDKHEYNAIKMKRDPVSCKLAGEPKLIKRIPDATFGLATFKPADYQSALAEWDLDQDRLQALLLHRHCGLISDPHWGGTDLAFPFAVYEAKGWSGDAREARRQGCSAGAAYLDMLDSLARKPGKVGEKNRVYQSAGARNNQVFVFTSFGAHWHILVGYKRPRQEREYAGHEGFTESVYVFQRLWSGRVVTIRKAWELLSLLDQIHLWGVTDFRSSIIQCLKQWHEFSRMCYANDVRFLIRVLKKDRFTHDGKEYLLQPAASLQLADWTKHVTNEAREKLQKRAIFHFQESFRRDFPALSHSWPKSVTCLLDDCGPEGNPGYLLLSKEEMAEHYREIHGQNDEQIASLEHRWDMEESVNGSSNNTLQIHEIHQLQKRKRERPGSGEHGSCTKRFKSLIVEDIGNIYDDCFIDLTEN</sequence>
<evidence type="ECO:0000256" key="1">
    <source>
        <dbReference type="SAM" id="MobiDB-lite"/>
    </source>
</evidence>
<dbReference type="Proteomes" id="UP000184300">
    <property type="component" value="Unassembled WGS sequence"/>
</dbReference>
<keyword evidence="3" id="KW-1185">Reference proteome</keyword>
<reference evidence="3" key="1">
    <citation type="journal article" date="2017" name="Genome Biol.">
        <title>Comparative genomics reveals high biological diversity and specific adaptations in the industrially and medically important fungal genus Aspergillus.</title>
        <authorList>
            <person name="de Vries R.P."/>
            <person name="Riley R."/>
            <person name="Wiebenga A."/>
            <person name="Aguilar-Osorio G."/>
            <person name="Amillis S."/>
            <person name="Uchima C.A."/>
            <person name="Anderluh G."/>
            <person name="Asadollahi M."/>
            <person name="Askin M."/>
            <person name="Barry K."/>
            <person name="Battaglia E."/>
            <person name="Bayram O."/>
            <person name="Benocci T."/>
            <person name="Braus-Stromeyer S.A."/>
            <person name="Caldana C."/>
            <person name="Canovas D."/>
            <person name="Cerqueira G.C."/>
            <person name="Chen F."/>
            <person name="Chen W."/>
            <person name="Choi C."/>
            <person name="Clum A."/>
            <person name="Dos Santos R.A."/>
            <person name="Damasio A.R."/>
            <person name="Diallinas G."/>
            <person name="Emri T."/>
            <person name="Fekete E."/>
            <person name="Flipphi M."/>
            <person name="Freyberg S."/>
            <person name="Gallo A."/>
            <person name="Gournas C."/>
            <person name="Habgood R."/>
            <person name="Hainaut M."/>
            <person name="Harispe M.L."/>
            <person name="Henrissat B."/>
            <person name="Hilden K.S."/>
            <person name="Hope R."/>
            <person name="Hossain A."/>
            <person name="Karabika E."/>
            <person name="Karaffa L."/>
            <person name="Karanyi Z."/>
            <person name="Krasevec N."/>
            <person name="Kuo A."/>
            <person name="Kusch H."/>
            <person name="LaButti K."/>
            <person name="Lagendijk E.L."/>
            <person name="Lapidus A."/>
            <person name="Levasseur A."/>
            <person name="Lindquist E."/>
            <person name="Lipzen A."/>
            <person name="Logrieco A.F."/>
            <person name="MacCabe A."/>
            <person name="Maekelae M.R."/>
            <person name="Malavazi I."/>
            <person name="Melin P."/>
            <person name="Meyer V."/>
            <person name="Mielnichuk N."/>
            <person name="Miskei M."/>
            <person name="Molnar A.P."/>
            <person name="Mule G."/>
            <person name="Ngan C.Y."/>
            <person name="Orejas M."/>
            <person name="Orosz E."/>
            <person name="Ouedraogo J.P."/>
            <person name="Overkamp K.M."/>
            <person name="Park H.-S."/>
            <person name="Perrone G."/>
            <person name="Piumi F."/>
            <person name="Punt P.J."/>
            <person name="Ram A.F."/>
            <person name="Ramon A."/>
            <person name="Rauscher S."/>
            <person name="Record E."/>
            <person name="Riano-Pachon D.M."/>
            <person name="Robert V."/>
            <person name="Roehrig J."/>
            <person name="Ruller R."/>
            <person name="Salamov A."/>
            <person name="Salih N.S."/>
            <person name="Samson R.A."/>
            <person name="Sandor E."/>
            <person name="Sanguinetti M."/>
            <person name="Schuetze T."/>
            <person name="Sepcic K."/>
            <person name="Shelest E."/>
            <person name="Sherlock G."/>
            <person name="Sophianopoulou V."/>
            <person name="Squina F.M."/>
            <person name="Sun H."/>
            <person name="Susca A."/>
            <person name="Todd R.B."/>
            <person name="Tsang A."/>
            <person name="Unkles S.E."/>
            <person name="van de Wiele N."/>
            <person name="van Rossen-Uffink D."/>
            <person name="Oliveira J.V."/>
            <person name="Vesth T.C."/>
            <person name="Visser J."/>
            <person name="Yu J.-H."/>
            <person name="Zhou M."/>
            <person name="Andersen M.R."/>
            <person name="Archer D.B."/>
            <person name="Baker S.E."/>
            <person name="Benoit I."/>
            <person name="Brakhage A.A."/>
            <person name="Braus G.H."/>
            <person name="Fischer R."/>
            <person name="Frisvad J.C."/>
            <person name="Goldman G.H."/>
            <person name="Houbraken J."/>
            <person name="Oakley B."/>
            <person name="Pocsi I."/>
            <person name="Scazzocchio C."/>
            <person name="Seiboth B."/>
            <person name="vanKuyk P.A."/>
            <person name="Wortman J."/>
            <person name="Dyer P.S."/>
            <person name="Grigoriev I.V."/>
        </authorList>
    </citation>
    <scope>NUCLEOTIDE SEQUENCE [LARGE SCALE GENOMIC DNA]</scope>
    <source>
        <strain evidence="3">CBS 516.65</strain>
    </source>
</reference>